<keyword evidence="1" id="KW-0472">Membrane</keyword>
<organism evidence="2 3">
    <name type="scientific">Corynebacterium ureicelerivorans</name>
    <dbReference type="NCBI Taxonomy" id="401472"/>
    <lineage>
        <taxon>Bacteria</taxon>
        <taxon>Bacillati</taxon>
        <taxon>Actinomycetota</taxon>
        <taxon>Actinomycetes</taxon>
        <taxon>Mycobacteriales</taxon>
        <taxon>Corynebacteriaceae</taxon>
        <taxon>Corynebacterium</taxon>
    </lineage>
</organism>
<keyword evidence="3" id="KW-1185">Reference proteome</keyword>
<dbReference type="KEGG" id="cuv:CUREI_07870"/>
<accession>A0A077HLM9</accession>
<sequence length="103" mass="11243">MALFGAILYALVGLYSLLVIVRIIVEMVEAFSKQFDPPHWFIMVVEPVLRVTDPPVNALRKLIPPLRLGGSGVGLDVSVIVLFFALAVVQMLIGATMINPALR</sequence>
<dbReference type="GO" id="GO:0016020">
    <property type="term" value="C:membrane"/>
    <property type="evidence" value="ECO:0007669"/>
    <property type="project" value="InterPro"/>
</dbReference>
<evidence type="ECO:0000313" key="2">
    <source>
        <dbReference type="EMBL" id="AIL97224.1"/>
    </source>
</evidence>
<keyword evidence="1" id="KW-1133">Transmembrane helix</keyword>
<feature type="transmembrane region" description="Helical" evidence="1">
    <location>
        <begin position="6"/>
        <end position="25"/>
    </location>
</feature>
<dbReference type="InterPro" id="IPR003425">
    <property type="entry name" value="CCB3/YggT"/>
</dbReference>
<dbReference type="Proteomes" id="UP000028939">
    <property type="component" value="Chromosome"/>
</dbReference>
<dbReference type="HOGENOM" id="CLU_136788_5_0_11"/>
<dbReference type="AlphaFoldDB" id="A0A077HLM9"/>
<keyword evidence="1" id="KW-0812">Transmembrane</keyword>
<dbReference type="OrthoDB" id="3216131at2"/>
<proteinExistence type="predicted"/>
<evidence type="ECO:0000313" key="3">
    <source>
        <dbReference type="Proteomes" id="UP000028939"/>
    </source>
</evidence>
<protein>
    <submittedName>
        <fullName evidence="2">Membrane protein</fullName>
    </submittedName>
</protein>
<dbReference type="STRING" id="401472.CUREI_07870"/>
<reference evidence="2 3" key="1">
    <citation type="submission" date="2014-08" db="EMBL/GenBank/DDBJ databases">
        <title>Complete genome sequence of Corynebacterium ureicelerivorans DSM 45051, a lipophilic and urea-splitting isolate from a blood culture of a septicaemia patient.</title>
        <authorList>
            <person name="Tippelt A."/>
            <person name="Albersmeier A."/>
            <person name="Brinkrolf K."/>
            <person name="Ruckert C."/>
            <person name="Tauch A."/>
        </authorList>
    </citation>
    <scope>NUCLEOTIDE SEQUENCE [LARGE SCALE GENOMIC DNA]</scope>
    <source>
        <strain evidence="2 3">IMMIB RIV-2301</strain>
    </source>
</reference>
<feature type="transmembrane region" description="Helical" evidence="1">
    <location>
        <begin position="77"/>
        <end position="98"/>
    </location>
</feature>
<name>A0A077HLM9_9CORY</name>
<dbReference type="EMBL" id="CP009215">
    <property type="protein sequence ID" value="AIL97224.1"/>
    <property type="molecule type" value="Genomic_DNA"/>
</dbReference>
<evidence type="ECO:0000256" key="1">
    <source>
        <dbReference type="SAM" id="Phobius"/>
    </source>
</evidence>
<dbReference type="RefSeq" id="WP_038612340.1">
    <property type="nucleotide sequence ID" value="NZ_CAMIAM010000011.1"/>
</dbReference>
<gene>
    <name evidence="2" type="ORF">CUREI_07870</name>
</gene>
<dbReference type="Pfam" id="PF02325">
    <property type="entry name" value="CCB3_YggT"/>
    <property type="match status" value="1"/>
</dbReference>